<gene>
    <name evidence="2" type="ORF">Q5P01_022825</name>
</gene>
<protein>
    <submittedName>
        <fullName evidence="2">Uncharacterized protein</fullName>
    </submittedName>
</protein>
<evidence type="ECO:0000313" key="2">
    <source>
        <dbReference type="EMBL" id="KAK2822760.1"/>
    </source>
</evidence>
<feature type="region of interest" description="Disordered" evidence="1">
    <location>
        <begin position="1"/>
        <end position="22"/>
    </location>
</feature>
<reference evidence="2" key="1">
    <citation type="submission" date="2023-07" db="EMBL/GenBank/DDBJ databases">
        <title>Chromosome-level Genome Assembly of Striped Snakehead (Channa striata).</title>
        <authorList>
            <person name="Liu H."/>
        </authorList>
    </citation>
    <scope>NUCLEOTIDE SEQUENCE</scope>
    <source>
        <strain evidence="2">Gz</strain>
        <tissue evidence="2">Muscle</tissue>
    </source>
</reference>
<name>A0AA88S7D9_CHASR</name>
<dbReference type="Proteomes" id="UP001187415">
    <property type="component" value="Unassembled WGS sequence"/>
</dbReference>
<comment type="caution">
    <text evidence="2">The sequence shown here is derived from an EMBL/GenBank/DDBJ whole genome shotgun (WGS) entry which is preliminary data.</text>
</comment>
<keyword evidence="3" id="KW-1185">Reference proteome</keyword>
<proteinExistence type="predicted"/>
<sequence>MGINKREETPVKGARPTSAVVSRAQCRQPAASNQRVSACQWACSARLGSAQARLGSGSVSAAEAGRRGTATAAPSIFPVMASAKHPRSGFHQQHCA</sequence>
<evidence type="ECO:0000313" key="3">
    <source>
        <dbReference type="Proteomes" id="UP001187415"/>
    </source>
</evidence>
<evidence type="ECO:0000256" key="1">
    <source>
        <dbReference type="SAM" id="MobiDB-lite"/>
    </source>
</evidence>
<dbReference type="EMBL" id="JAUPFM010000018">
    <property type="protein sequence ID" value="KAK2822760.1"/>
    <property type="molecule type" value="Genomic_DNA"/>
</dbReference>
<accession>A0AA88S7D9</accession>
<dbReference type="AlphaFoldDB" id="A0AA88S7D9"/>
<organism evidence="2 3">
    <name type="scientific">Channa striata</name>
    <name type="common">Snakehead murrel</name>
    <name type="synonym">Ophicephalus striatus</name>
    <dbReference type="NCBI Taxonomy" id="64152"/>
    <lineage>
        <taxon>Eukaryota</taxon>
        <taxon>Metazoa</taxon>
        <taxon>Chordata</taxon>
        <taxon>Craniata</taxon>
        <taxon>Vertebrata</taxon>
        <taxon>Euteleostomi</taxon>
        <taxon>Actinopterygii</taxon>
        <taxon>Neopterygii</taxon>
        <taxon>Teleostei</taxon>
        <taxon>Neoteleostei</taxon>
        <taxon>Acanthomorphata</taxon>
        <taxon>Anabantaria</taxon>
        <taxon>Anabantiformes</taxon>
        <taxon>Channoidei</taxon>
        <taxon>Channidae</taxon>
        <taxon>Channa</taxon>
    </lineage>
</organism>
<feature type="compositionally biased region" description="Basic and acidic residues" evidence="1">
    <location>
        <begin position="1"/>
        <end position="10"/>
    </location>
</feature>